<accession>A0ABN8PY36</accession>
<dbReference type="EMBL" id="CALNXI010001008">
    <property type="protein sequence ID" value="CAH3151219.1"/>
    <property type="molecule type" value="Genomic_DNA"/>
</dbReference>
<protein>
    <submittedName>
        <fullName evidence="2">Uncharacterized protein</fullName>
    </submittedName>
</protein>
<name>A0ABN8PY36_9CNID</name>
<reference evidence="2 3" key="1">
    <citation type="submission" date="2022-05" db="EMBL/GenBank/DDBJ databases">
        <authorList>
            <consortium name="Genoscope - CEA"/>
            <person name="William W."/>
        </authorList>
    </citation>
    <scope>NUCLEOTIDE SEQUENCE [LARGE SCALE GENOMIC DNA]</scope>
</reference>
<organism evidence="2 3">
    <name type="scientific">Porites evermanni</name>
    <dbReference type="NCBI Taxonomy" id="104178"/>
    <lineage>
        <taxon>Eukaryota</taxon>
        <taxon>Metazoa</taxon>
        <taxon>Cnidaria</taxon>
        <taxon>Anthozoa</taxon>
        <taxon>Hexacorallia</taxon>
        <taxon>Scleractinia</taxon>
        <taxon>Fungiina</taxon>
        <taxon>Poritidae</taxon>
        <taxon>Porites</taxon>
    </lineage>
</organism>
<feature type="non-terminal residue" evidence="2">
    <location>
        <position position="1"/>
    </location>
</feature>
<feature type="region of interest" description="Disordered" evidence="1">
    <location>
        <begin position="69"/>
        <end position="90"/>
    </location>
</feature>
<sequence>ASSKSQGDYKSSGVRTPALNDYASPRPSCLVESIERLYQSSFIFCTGPQSHYTQRKLGPKAPNVFESRTAREDLKEDMDEETRAEGKERQRKTLQSFAKEFGRGVRQQRTRGKTKERAGTLPLALSMFRRNASAHGRRIDLLKEVQGSEGQTTLQGAAEEYEIIYSKGDVVALKHNYKRYIIPLFLAVLLKDLHLKGDAFQEDHMSLRWLEQSEEDPLVYQTAHHLIFLAIGN</sequence>
<keyword evidence="3" id="KW-1185">Reference proteome</keyword>
<feature type="region of interest" description="Disordered" evidence="1">
    <location>
        <begin position="1"/>
        <end position="25"/>
    </location>
</feature>
<dbReference type="Proteomes" id="UP001159427">
    <property type="component" value="Unassembled WGS sequence"/>
</dbReference>
<proteinExistence type="predicted"/>
<gene>
    <name evidence="2" type="ORF">PEVE_00000358</name>
</gene>
<evidence type="ECO:0000256" key="1">
    <source>
        <dbReference type="SAM" id="MobiDB-lite"/>
    </source>
</evidence>
<evidence type="ECO:0000313" key="3">
    <source>
        <dbReference type="Proteomes" id="UP001159427"/>
    </source>
</evidence>
<evidence type="ECO:0000313" key="2">
    <source>
        <dbReference type="EMBL" id="CAH3151219.1"/>
    </source>
</evidence>
<comment type="caution">
    <text evidence="2">The sequence shown here is derived from an EMBL/GenBank/DDBJ whole genome shotgun (WGS) entry which is preliminary data.</text>
</comment>